<evidence type="ECO:0000313" key="3">
    <source>
        <dbReference type="Proteomes" id="UP000696573"/>
    </source>
</evidence>
<evidence type="ECO:0000256" key="1">
    <source>
        <dbReference type="SAM" id="MobiDB-lite"/>
    </source>
</evidence>
<dbReference type="Proteomes" id="UP000696573">
    <property type="component" value="Unassembled WGS sequence"/>
</dbReference>
<dbReference type="EMBL" id="CABFNQ020000500">
    <property type="protein sequence ID" value="CAH0017208.1"/>
    <property type="molecule type" value="Genomic_DNA"/>
</dbReference>
<name>A0A9N9V5R5_9HYPO</name>
<sequence>MTDQSNEEPRSTESDGRGNRARQFLLRVANRIFTERALSQVEVVAHFQGYGTEFTSSNAWTFLNVCTLYWHIFRRWPLLRRAAGGESLKEPVEETVLLGEDGQRVSLLQAYPHRGRLLEGLALYDYMSVVRLKRKGQGAAWGEIELDSSWPLSRSWVQVLRRPGQHATLCFDGYLGMDFTEEDGSYHRRAAVQHLALFVPWQAFLCETSGEINSIWDRKRACLPKRVSWLVDNVQLLRRSAEDVAQDAKQWAALSGELEPVIDAAESGSAERDHAQSAAYQSGTVGTATRLIDVMRNAISANEITAGSKEIFAMAAALESGDDLYSTVFPEAEARTVGILEGAISGAETPGQEQLRSIKAQQAGLSREREKAIQGMQSRSNSRGREDGSTAEGDCTWPSRDAEPSTRIGFGPSTSFCEVGRLVADSLTLNRRQSLALWLICHQLDQVRRDESGTAQLCLFVGGEGGTGKSSVIAAVAELFACTEI</sequence>
<keyword evidence="3" id="KW-1185">Reference proteome</keyword>
<proteinExistence type="predicted"/>
<organism evidence="2 3">
    <name type="scientific">Clonostachys rhizophaga</name>
    <dbReference type="NCBI Taxonomy" id="160324"/>
    <lineage>
        <taxon>Eukaryota</taxon>
        <taxon>Fungi</taxon>
        <taxon>Dikarya</taxon>
        <taxon>Ascomycota</taxon>
        <taxon>Pezizomycotina</taxon>
        <taxon>Sordariomycetes</taxon>
        <taxon>Hypocreomycetidae</taxon>
        <taxon>Hypocreales</taxon>
        <taxon>Bionectriaceae</taxon>
        <taxon>Clonostachys</taxon>
    </lineage>
</organism>
<gene>
    <name evidence="2" type="ORF">CRHIZ90672A_00018488</name>
</gene>
<protein>
    <submittedName>
        <fullName evidence="2">Uncharacterized protein</fullName>
    </submittedName>
</protein>
<dbReference type="AlphaFoldDB" id="A0A9N9V5R5"/>
<comment type="caution">
    <text evidence="2">The sequence shown here is derived from an EMBL/GenBank/DDBJ whole genome shotgun (WGS) entry which is preliminary data.</text>
</comment>
<feature type="region of interest" description="Disordered" evidence="1">
    <location>
        <begin position="359"/>
        <end position="406"/>
    </location>
</feature>
<accession>A0A9N9V5R5</accession>
<evidence type="ECO:0000313" key="2">
    <source>
        <dbReference type="EMBL" id="CAH0017208.1"/>
    </source>
</evidence>
<reference evidence="2" key="1">
    <citation type="submission" date="2021-10" db="EMBL/GenBank/DDBJ databases">
        <authorList>
            <person name="Piombo E."/>
        </authorList>
    </citation>
    <scope>NUCLEOTIDE SEQUENCE</scope>
</reference>
<dbReference type="OrthoDB" id="5210233at2759"/>